<protein>
    <submittedName>
        <fullName evidence="3">Uncharacterized protein</fullName>
    </submittedName>
</protein>
<sequence>MLTPVAGVKCKSQNTQRSDMNAGIMESIVFLLVFCHVVSCLSVAWDGVANHTGWRGALEEKAVNMRSKMTRTLRLHNYLEQYGGGERLRTGSTFMYPAGKNDIAFDQCSDHSRHVNGASVPSPSWASRLSTRTRFWHIHTKYARSDAKPIILKTRKSQRCRPGGKAMLRSDRVCFVCPAVKWGGEARDDERCPESTEPGERSAAETRERRRETD</sequence>
<proteinExistence type="predicted"/>
<evidence type="ECO:0000313" key="4">
    <source>
        <dbReference type="Proteomes" id="UP000438429"/>
    </source>
</evidence>
<dbReference type="AlphaFoldDB" id="A0A6A4SRS6"/>
<accession>A0A6A4SRS6</accession>
<organism evidence="3 4">
    <name type="scientific">Scophthalmus maximus</name>
    <name type="common">Turbot</name>
    <name type="synonym">Psetta maxima</name>
    <dbReference type="NCBI Taxonomy" id="52904"/>
    <lineage>
        <taxon>Eukaryota</taxon>
        <taxon>Metazoa</taxon>
        <taxon>Chordata</taxon>
        <taxon>Craniata</taxon>
        <taxon>Vertebrata</taxon>
        <taxon>Euteleostomi</taxon>
        <taxon>Actinopterygii</taxon>
        <taxon>Neopterygii</taxon>
        <taxon>Teleostei</taxon>
        <taxon>Neoteleostei</taxon>
        <taxon>Acanthomorphata</taxon>
        <taxon>Carangaria</taxon>
        <taxon>Pleuronectiformes</taxon>
        <taxon>Pleuronectoidei</taxon>
        <taxon>Scophthalmidae</taxon>
        <taxon>Scophthalmus</taxon>
    </lineage>
</organism>
<gene>
    <name evidence="3" type="ORF">F2P81_013810</name>
</gene>
<keyword evidence="2" id="KW-0472">Membrane</keyword>
<keyword evidence="2" id="KW-1133">Transmembrane helix</keyword>
<reference evidence="3 4" key="1">
    <citation type="submission" date="2019-06" db="EMBL/GenBank/DDBJ databases">
        <title>Draft genomes of female and male turbot (Scophthalmus maximus).</title>
        <authorList>
            <person name="Xu H."/>
            <person name="Xu X.-W."/>
            <person name="Shao C."/>
            <person name="Chen S."/>
        </authorList>
    </citation>
    <scope>NUCLEOTIDE SEQUENCE [LARGE SCALE GENOMIC DNA]</scope>
    <source>
        <strain evidence="3">Ysfricsl-2016a</strain>
        <tissue evidence="3">Blood</tissue>
    </source>
</reference>
<comment type="caution">
    <text evidence="3">The sequence shown here is derived from an EMBL/GenBank/DDBJ whole genome shotgun (WGS) entry which is preliminary data.</text>
</comment>
<feature type="region of interest" description="Disordered" evidence="1">
    <location>
        <begin position="186"/>
        <end position="214"/>
    </location>
</feature>
<evidence type="ECO:0000256" key="1">
    <source>
        <dbReference type="SAM" id="MobiDB-lite"/>
    </source>
</evidence>
<feature type="transmembrane region" description="Helical" evidence="2">
    <location>
        <begin position="27"/>
        <end position="45"/>
    </location>
</feature>
<keyword evidence="2" id="KW-0812">Transmembrane</keyword>
<dbReference type="EMBL" id="VEVO01000012">
    <property type="protein sequence ID" value="KAF0033744.1"/>
    <property type="molecule type" value="Genomic_DNA"/>
</dbReference>
<evidence type="ECO:0000256" key="2">
    <source>
        <dbReference type="SAM" id="Phobius"/>
    </source>
</evidence>
<dbReference type="Proteomes" id="UP000438429">
    <property type="component" value="Unassembled WGS sequence"/>
</dbReference>
<evidence type="ECO:0000313" key="3">
    <source>
        <dbReference type="EMBL" id="KAF0033744.1"/>
    </source>
</evidence>
<name>A0A6A4SRS6_SCOMX</name>